<keyword evidence="6" id="KW-1185">Reference proteome</keyword>
<feature type="domain" description="Nucleotidyl transferase" evidence="3">
    <location>
        <begin position="8"/>
        <end position="235"/>
    </location>
</feature>
<organism evidence="5 6">
    <name type="scientific">Halovivax cerinus</name>
    <dbReference type="NCBI Taxonomy" id="1487865"/>
    <lineage>
        <taxon>Archaea</taxon>
        <taxon>Methanobacteriati</taxon>
        <taxon>Methanobacteriota</taxon>
        <taxon>Stenosarchaea group</taxon>
        <taxon>Halobacteria</taxon>
        <taxon>Halobacteriales</taxon>
        <taxon>Natrialbaceae</taxon>
        <taxon>Halovivax</taxon>
    </lineage>
</organism>
<evidence type="ECO:0000313" key="5">
    <source>
        <dbReference type="EMBL" id="MFC3956971.1"/>
    </source>
</evidence>
<evidence type="ECO:0000313" key="6">
    <source>
        <dbReference type="Proteomes" id="UP001595846"/>
    </source>
</evidence>
<evidence type="ECO:0000259" key="3">
    <source>
        <dbReference type="Pfam" id="PF00483"/>
    </source>
</evidence>
<dbReference type="SUPFAM" id="SSF51161">
    <property type="entry name" value="Trimeric LpxA-like enzymes"/>
    <property type="match status" value="1"/>
</dbReference>
<dbReference type="Gene3D" id="2.160.10.10">
    <property type="entry name" value="Hexapeptide repeat proteins"/>
    <property type="match status" value="1"/>
</dbReference>
<dbReference type="InterPro" id="IPR050486">
    <property type="entry name" value="Mannose-1P_guanyltransferase"/>
</dbReference>
<dbReference type="InterPro" id="IPR056729">
    <property type="entry name" value="GMPPB_C"/>
</dbReference>
<dbReference type="CDD" id="cd04181">
    <property type="entry name" value="NTP_transferase"/>
    <property type="match status" value="1"/>
</dbReference>
<protein>
    <recommendedName>
        <fullName evidence="2">Bifunctional protein GlmU</fullName>
    </recommendedName>
</protein>
<gene>
    <name evidence="5" type="ORF">ACFOUR_01100</name>
</gene>
<dbReference type="InterPro" id="IPR005835">
    <property type="entry name" value="NTP_transferase_dom"/>
</dbReference>
<dbReference type="InterPro" id="IPR011004">
    <property type="entry name" value="Trimer_LpxA-like_sf"/>
</dbReference>
<dbReference type="EMBL" id="JBHSAQ010000001">
    <property type="protein sequence ID" value="MFC3956971.1"/>
    <property type="molecule type" value="Genomic_DNA"/>
</dbReference>
<dbReference type="InterPro" id="IPR029044">
    <property type="entry name" value="Nucleotide-diphossugar_trans"/>
</dbReference>
<reference evidence="5 6" key="1">
    <citation type="journal article" date="2019" name="Int. J. Syst. Evol. Microbiol.">
        <title>The Global Catalogue of Microorganisms (GCM) 10K type strain sequencing project: providing services to taxonomists for standard genome sequencing and annotation.</title>
        <authorList>
            <consortium name="The Broad Institute Genomics Platform"/>
            <consortium name="The Broad Institute Genome Sequencing Center for Infectious Disease"/>
            <person name="Wu L."/>
            <person name="Ma J."/>
        </authorList>
    </citation>
    <scope>NUCLEOTIDE SEQUENCE [LARGE SCALE GENOMIC DNA]</scope>
    <source>
        <strain evidence="5 6">IBRC-M 10256</strain>
    </source>
</reference>
<dbReference type="AlphaFoldDB" id="A0ABD5NIW0"/>
<feature type="domain" description="Mannose-1-phosphate guanyltransferase C-terminal" evidence="4">
    <location>
        <begin position="256"/>
        <end position="334"/>
    </location>
</feature>
<comment type="caution">
    <text evidence="5">The sequence shown here is derived from an EMBL/GenBank/DDBJ whole genome shotgun (WGS) entry which is preliminary data.</text>
</comment>
<dbReference type="GeneID" id="73904867"/>
<dbReference type="SUPFAM" id="SSF53448">
    <property type="entry name" value="Nucleotide-diphospho-sugar transferases"/>
    <property type="match status" value="1"/>
</dbReference>
<dbReference type="PANTHER" id="PTHR22572">
    <property type="entry name" value="SUGAR-1-PHOSPHATE GUANYL TRANSFERASE"/>
    <property type="match status" value="1"/>
</dbReference>
<name>A0ABD5NIW0_9EURY</name>
<dbReference type="Proteomes" id="UP001595846">
    <property type="component" value="Unassembled WGS sequence"/>
</dbReference>
<dbReference type="Pfam" id="PF25087">
    <property type="entry name" value="GMPPB_C"/>
    <property type="match status" value="1"/>
</dbReference>
<dbReference type="Gene3D" id="3.90.550.10">
    <property type="entry name" value="Spore Coat Polysaccharide Biosynthesis Protein SpsA, Chain A"/>
    <property type="match status" value="1"/>
</dbReference>
<sequence length="390" mass="40470">MHEASVPAVVLAAGEGRRLTPLTHRRPKPMLPVANRPLLEYVVSAIAEAGVDRIVLVVGHRQERIRTYFGDGDDWNCSIEYVEQSTRLGTAHAVAQVESVVDGPFLVLNGDRIVDADLIRRTRERLLEAGSPVVSVTPSKRPSEYGVVELDGDTVVSIQEKPHAADPSSLINAGVYGFDPDIFDAIRETPQEAGELGITTTLASAAETESISAVRYRGTWLDVSHLWDLLYVTAATIDGGQRGSAAGAHESAAMADDVVVGENVRVGPNATVGGATALGANATVGSNAVVSNAVVFPDAVIEPGAVVRDAIVGENAHVGANVTIAGGSASVVVENEVHENVEFGGVIGDTAHVGGGVTVEPGTIVGDGVDIADGTSVSGRFETNAVVRRG</sequence>
<dbReference type="RefSeq" id="WP_256532096.1">
    <property type="nucleotide sequence ID" value="NZ_CP101824.1"/>
</dbReference>
<comment type="similarity">
    <text evidence="1">Belongs to the transferase hexapeptide repeat family.</text>
</comment>
<accession>A0ABD5NIW0</accession>
<evidence type="ECO:0000259" key="4">
    <source>
        <dbReference type="Pfam" id="PF25087"/>
    </source>
</evidence>
<evidence type="ECO:0000256" key="2">
    <source>
        <dbReference type="ARBA" id="ARBA00013414"/>
    </source>
</evidence>
<proteinExistence type="inferred from homology"/>
<dbReference type="Pfam" id="PF00483">
    <property type="entry name" value="NTP_transferase"/>
    <property type="match status" value="1"/>
</dbReference>
<evidence type="ECO:0000256" key="1">
    <source>
        <dbReference type="ARBA" id="ARBA00007274"/>
    </source>
</evidence>